<gene>
    <name evidence="1" type="ORF">LEP1GSC016_3060</name>
</gene>
<dbReference type="Proteomes" id="UP000011873">
    <property type="component" value="Unassembled WGS sequence"/>
</dbReference>
<sequence length="42" mass="4980">MFCVFWDLFRSIGVKGLGHNHRTKSWTKSLIKNYSFLTIFLS</sequence>
<comment type="caution">
    <text evidence="1">The sequence shown here is derived from an EMBL/GenBank/DDBJ whole genome shotgun (WGS) entry which is preliminary data.</text>
</comment>
<protein>
    <submittedName>
        <fullName evidence="1">Uncharacterized protein</fullName>
    </submittedName>
</protein>
<name>M6CBL4_LEPBO</name>
<reference evidence="1 2" key="1">
    <citation type="submission" date="2013-01" db="EMBL/GenBank/DDBJ databases">
        <authorList>
            <person name="Harkins D.M."/>
            <person name="Durkin A.S."/>
            <person name="Brinkac L.M."/>
            <person name="Haft D.H."/>
            <person name="Selengut J.D."/>
            <person name="Sanka R."/>
            <person name="DePew J."/>
            <person name="Purushe J."/>
            <person name="Galloway R.L."/>
            <person name="Vinetz J.M."/>
            <person name="Sutton G.G."/>
            <person name="Nierman W.C."/>
            <person name="Fouts D.E."/>
        </authorList>
    </citation>
    <scope>NUCLEOTIDE SEQUENCE [LARGE SCALE GENOMIC DNA]</scope>
    <source>
        <strain evidence="1 2">Sponselee CDC</strain>
    </source>
</reference>
<dbReference type="AlphaFoldDB" id="M6CBL4"/>
<evidence type="ECO:0000313" key="1">
    <source>
        <dbReference type="EMBL" id="EMJ83665.1"/>
    </source>
</evidence>
<dbReference type="EMBL" id="ANMU01000038">
    <property type="protein sequence ID" value="EMJ83665.1"/>
    <property type="molecule type" value="Genomic_DNA"/>
</dbReference>
<accession>M6CBL4</accession>
<dbReference type="PATRIC" id="fig|1218567.3.peg.932"/>
<evidence type="ECO:0000313" key="2">
    <source>
        <dbReference type="Proteomes" id="UP000011873"/>
    </source>
</evidence>
<proteinExistence type="predicted"/>
<organism evidence="1 2">
    <name type="scientific">Leptospira borgpetersenii serovar Hardjo-bovis str. Sponselee</name>
    <dbReference type="NCBI Taxonomy" id="1303729"/>
    <lineage>
        <taxon>Bacteria</taxon>
        <taxon>Pseudomonadati</taxon>
        <taxon>Spirochaetota</taxon>
        <taxon>Spirochaetia</taxon>
        <taxon>Leptospirales</taxon>
        <taxon>Leptospiraceae</taxon>
        <taxon>Leptospira</taxon>
    </lineage>
</organism>